<dbReference type="InterPro" id="IPR016169">
    <property type="entry name" value="FAD-bd_PCMH_sub2"/>
</dbReference>
<dbReference type="AlphaFoldDB" id="A0AAN9TG60"/>
<reference evidence="4 5" key="1">
    <citation type="submission" date="2024-01" db="EMBL/GenBank/DDBJ databases">
        <title>The genomes of 5 underutilized Papilionoideae crops provide insights into root nodulation and disease resistanc.</title>
        <authorList>
            <person name="Jiang F."/>
        </authorList>
    </citation>
    <scope>NUCLEOTIDE SEQUENCE [LARGE SCALE GENOMIC DNA]</scope>
    <source>
        <strain evidence="4">DUOXIRENSHENG_FW03</strain>
        <tissue evidence="4">Leaves</tissue>
    </source>
</reference>
<evidence type="ECO:0000313" key="4">
    <source>
        <dbReference type="EMBL" id="KAK7412835.1"/>
    </source>
</evidence>
<dbReference type="PANTHER" id="PTHR32448">
    <property type="entry name" value="OS08G0158400 PROTEIN"/>
    <property type="match status" value="1"/>
</dbReference>
<dbReference type="EMBL" id="JAYMYS010000001">
    <property type="protein sequence ID" value="KAK7412835.1"/>
    <property type="molecule type" value="Genomic_DNA"/>
</dbReference>
<protein>
    <recommendedName>
        <fullName evidence="3">Berberine/berberine-like domain-containing protein</fullName>
    </recommendedName>
</protein>
<keyword evidence="2" id="KW-0274">FAD</keyword>
<keyword evidence="5" id="KW-1185">Reference proteome</keyword>
<name>A0AAN9TG60_PSOTE</name>
<dbReference type="InterPro" id="IPR012951">
    <property type="entry name" value="BBE"/>
</dbReference>
<proteinExistence type="predicted"/>
<feature type="domain" description="Berberine/berberine-like" evidence="3">
    <location>
        <begin position="12"/>
        <end position="69"/>
    </location>
</feature>
<dbReference type="Pfam" id="PF08031">
    <property type="entry name" value="BBE"/>
    <property type="match status" value="1"/>
</dbReference>
<evidence type="ECO:0000313" key="5">
    <source>
        <dbReference type="Proteomes" id="UP001386955"/>
    </source>
</evidence>
<evidence type="ECO:0000256" key="1">
    <source>
        <dbReference type="ARBA" id="ARBA00022630"/>
    </source>
</evidence>
<dbReference type="Proteomes" id="UP001386955">
    <property type="component" value="Unassembled WGS sequence"/>
</dbReference>
<comment type="caution">
    <text evidence="4">The sequence shown here is derived from an EMBL/GenBank/DDBJ whole genome shotgun (WGS) entry which is preliminary data.</text>
</comment>
<evidence type="ECO:0000256" key="2">
    <source>
        <dbReference type="ARBA" id="ARBA00022827"/>
    </source>
</evidence>
<organism evidence="4 5">
    <name type="scientific">Psophocarpus tetragonolobus</name>
    <name type="common">Winged bean</name>
    <name type="synonym">Dolichos tetragonolobus</name>
    <dbReference type="NCBI Taxonomy" id="3891"/>
    <lineage>
        <taxon>Eukaryota</taxon>
        <taxon>Viridiplantae</taxon>
        <taxon>Streptophyta</taxon>
        <taxon>Embryophyta</taxon>
        <taxon>Tracheophyta</taxon>
        <taxon>Spermatophyta</taxon>
        <taxon>Magnoliopsida</taxon>
        <taxon>eudicotyledons</taxon>
        <taxon>Gunneridae</taxon>
        <taxon>Pentapetalae</taxon>
        <taxon>rosids</taxon>
        <taxon>fabids</taxon>
        <taxon>Fabales</taxon>
        <taxon>Fabaceae</taxon>
        <taxon>Papilionoideae</taxon>
        <taxon>50 kb inversion clade</taxon>
        <taxon>NPAAA clade</taxon>
        <taxon>indigoferoid/millettioid clade</taxon>
        <taxon>Phaseoleae</taxon>
        <taxon>Psophocarpus</taxon>
    </lineage>
</organism>
<keyword evidence="1" id="KW-0285">Flavoprotein</keyword>
<dbReference type="Gene3D" id="3.30.465.10">
    <property type="match status" value="1"/>
</dbReference>
<sequence>MTPYVSKNPRSAFLNYRDVDIATNSFGKNSFQQGKVYEAIYFNANFPRLAKVKTAVDPQNLFRNEQSIPVAPDLVKSGHKCCNEEEVTTRWDPRSLSYEISILSYVVKKPHTQYTQGLGSIAICGHFLFYCNTLGHSSQGFDSHHLRQQHHGGCHHHRCSSSSLLPPLLSKLSTVMRKSEGERDGEERWRVVQRGRPRRRRGYENGPYGRRAYIQDVATKRKEMMDVSRITLSTKVQKHNLNSNCKICSDVATLKGLDVDVSQTCLKKIMNKRCDSNLFWCGQRQLEPGQCNLGLSSLVESEREVCLAMSNGTTECIQHGPRFNRCSRELGCTTTPTIARFKRSSKATSWSFLEQIAASHLAQIECGEPNVEE</sequence>
<gene>
    <name evidence="4" type="ORF">VNO78_04502</name>
</gene>
<accession>A0AAN9TG60</accession>
<evidence type="ECO:0000259" key="3">
    <source>
        <dbReference type="Pfam" id="PF08031"/>
    </source>
</evidence>
<dbReference type="GO" id="GO:0050660">
    <property type="term" value="F:flavin adenine dinucleotide binding"/>
    <property type="evidence" value="ECO:0007669"/>
    <property type="project" value="InterPro"/>
</dbReference>
<dbReference type="GO" id="GO:0016491">
    <property type="term" value="F:oxidoreductase activity"/>
    <property type="evidence" value="ECO:0007669"/>
    <property type="project" value="InterPro"/>
</dbReference>